<keyword evidence="3" id="KW-1185">Reference proteome</keyword>
<dbReference type="Proteomes" id="UP001597058">
    <property type="component" value="Unassembled WGS sequence"/>
</dbReference>
<accession>A0ABW3XSW0</accession>
<comment type="caution">
    <text evidence="2">The sequence shown here is derived from an EMBL/GenBank/DDBJ whole genome shotgun (WGS) entry which is preliminary data.</text>
</comment>
<sequence length="119" mass="13227">MDGLWIALGFVVLLVVFSDIFLAMMNYREKAFLHPPVCALARKGMRRVFCRLPEVVRKRAFQQVIGIQILLVLLVWLAGTVLGYGLIFFGALNSFEVSGPGLNPRTIAKSDDLGLVLFS</sequence>
<feature type="transmembrane region" description="Helical" evidence="1">
    <location>
        <begin position="67"/>
        <end position="92"/>
    </location>
</feature>
<dbReference type="EMBL" id="JBHTMM010000133">
    <property type="protein sequence ID" value="MFD1312696.1"/>
    <property type="molecule type" value="Genomic_DNA"/>
</dbReference>
<feature type="transmembrane region" description="Helical" evidence="1">
    <location>
        <begin position="6"/>
        <end position="25"/>
    </location>
</feature>
<proteinExistence type="predicted"/>
<evidence type="ECO:0000313" key="2">
    <source>
        <dbReference type="EMBL" id="MFD1312696.1"/>
    </source>
</evidence>
<protein>
    <submittedName>
        <fullName evidence="2">Uncharacterized protein</fullName>
    </submittedName>
</protein>
<organism evidence="2 3">
    <name type="scientific">Streptomyces kaempferi</name>
    <dbReference type="NCBI Taxonomy" id="333725"/>
    <lineage>
        <taxon>Bacteria</taxon>
        <taxon>Bacillati</taxon>
        <taxon>Actinomycetota</taxon>
        <taxon>Actinomycetes</taxon>
        <taxon>Kitasatosporales</taxon>
        <taxon>Streptomycetaceae</taxon>
        <taxon>Streptomyces</taxon>
    </lineage>
</organism>
<evidence type="ECO:0000313" key="3">
    <source>
        <dbReference type="Proteomes" id="UP001597058"/>
    </source>
</evidence>
<evidence type="ECO:0000256" key="1">
    <source>
        <dbReference type="SAM" id="Phobius"/>
    </source>
</evidence>
<keyword evidence="1" id="KW-0812">Transmembrane</keyword>
<dbReference type="RefSeq" id="WP_381238869.1">
    <property type="nucleotide sequence ID" value="NZ_JBHSKH010000058.1"/>
</dbReference>
<keyword evidence="1" id="KW-1133">Transmembrane helix</keyword>
<gene>
    <name evidence="2" type="ORF">ACFQ5X_43915</name>
</gene>
<reference evidence="3" key="1">
    <citation type="journal article" date="2019" name="Int. J. Syst. Evol. Microbiol.">
        <title>The Global Catalogue of Microorganisms (GCM) 10K type strain sequencing project: providing services to taxonomists for standard genome sequencing and annotation.</title>
        <authorList>
            <consortium name="The Broad Institute Genomics Platform"/>
            <consortium name="The Broad Institute Genome Sequencing Center for Infectious Disease"/>
            <person name="Wu L."/>
            <person name="Ma J."/>
        </authorList>
    </citation>
    <scope>NUCLEOTIDE SEQUENCE [LARGE SCALE GENOMIC DNA]</scope>
    <source>
        <strain evidence="3">CGMCC 4.7020</strain>
    </source>
</reference>
<keyword evidence="1" id="KW-0472">Membrane</keyword>
<name>A0ABW3XSW0_9ACTN</name>